<evidence type="ECO:0000313" key="2">
    <source>
        <dbReference type="EMBL" id="CUT17827.1"/>
    </source>
</evidence>
<gene>
    <name evidence="2" type="ORF">Ark11_1008</name>
</gene>
<dbReference type="RefSeq" id="WP_092343614.1">
    <property type="nucleotide sequence ID" value="NZ_LN906597.1"/>
</dbReference>
<feature type="region of interest" description="Disordered" evidence="1">
    <location>
        <begin position="20"/>
        <end position="43"/>
    </location>
</feature>
<organism evidence="2 3">
    <name type="scientific">Candidatus Ichthyocystis hellenicum</name>
    <dbReference type="NCBI Taxonomy" id="1561003"/>
    <lineage>
        <taxon>Bacteria</taxon>
        <taxon>Pseudomonadati</taxon>
        <taxon>Pseudomonadota</taxon>
        <taxon>Betaproteobacteria</taxon>
        <taxon>Burkholderiales</taxon>
        <taxon>Candidatus Ichthyocystis</taxon>
    </lineage>
</organism>
<protein>
    <submittedName>
        <fullName evidence="2">Uncharacterized protein</fullName>
    </submittedName>
</protein>
<dbReference type="EMBL" id="LN906597">
    <property type="protein sequence ID" value="CUT17827.1"/>
    <property type="molecule type" value="Genomic_DNA"/>
</dbReference>
<accession>A0A0S4M223</accession>
<name>A0A0S4M223_9BURK</name>
<keyword evidence="3" id="KW-1185">Reference proteome</keyword>
<sequence length="1055" mass="120930">MYPYFTAANNLKMSDINKSSRIENDTSSSGVHPSFHNQCSDPDLNSHVDADTLLANEPLLSSSLDGNYANRLSQVVNDYVNSNDDEHQLPLNQYFDLDLNLYTHTQLPSNESLSHSLEITAYDNLQPYFNNEVDNSGTEDQLPHKQYFDLDMNQHANTKLSSNESLPHSLEITYHNNLQQYFENDTSNNDVSQKLYHSQYFDPSLNLHIDTLLENELLSYSLETSITNESNQYNSQTNTTVTENLVNLPSTTYGAQSDYNTAKLTIINDYEFNTCDQQYPTHPNTKRKFGNSKDRLDDRQSTSSKKHPSTIYIPDHNQSCYFTEPQYYTQTQELDKHLTSAMQQHSSFKNCDKFTIPNDLQILSMAYNYHDIFSDKYTSGIYEKAIKRISIDDNGSLRDSILANSILLESRVCIEEIEFLKHTVSLAPTYSRIRKYICGKFSQYINRIMHETDVLLAPGMNVSDMKTRCTSNSVFFYRLSRYCKKIMRDINKIPHEKFSNLIQDRIFFNSTIILTSSLKKIDICMALKQLLLDTISSLPQRIIYVIGNYDSKEMTSGLFSFCHGAHVSKSLIRKTVSIYNSINEKIEKDKPLKNDFNDYEQLFDQAIAELKEWSNTSFFLHNGIVFSPNDSTVKLITAYLLSDITEASYNTHYKALNENKIESPILDNCNLGEKNEKRAAVNMYRESTSSLNKYITAVPTNIYKIALSMISIDEGNFSSAFIDKTRSLKSVKNYISELSKRPEPNLVATYSRLRGYIVESITPFLDKIEAERLTEIKLYNGMTLEEFRNAHISNNLSLDKLNWFCSEIAGRMEKKISRVIDKTPWDNISCTLIQSYVSLVGSKLKVAVSDKVKRTLNEDILMVLSKNVCSIPEKIANLIRSLPKPVLVEGYFSPFCDVYVDNKSLLKVKLVFNAAQEMVENDEVLFSSSRNICNHIREYINQEIDEHVDVTKNDHLDSIIDNYIISGDLSTHGYIKILVRELVDTKLKTILESNEPIIIKNSSFSSKKITLDDKMVIAEGEARDNLFIKFELYIMELALNSYRNLCIKRSGISSV</sequence>
<feature type="region of interest" description="Disordered" evidence="1">
    <location>
        <begin position="278"/>
        <end position="309"/>
    </location>
</feature>
<feature type="compositionally biased region" description="Basic and acidic residues" evidence="1">
    <location>
        <begin position="291"/>
        <end position="300"/>
    </location>
</feature>
<evidence type="ECO:0000256" key="1">
    <source>
        <dbReference type="SAM" id="MobiDB-lite"/>
    </source>
</evidence>
<reference evidence="3" key="1">
    <citation type="submission" date="2015-11" db="EMBL/GenBank/DDBJ databases">
        <authorList>
            <person name="Seth-Smith H.M.B."/>
        </authorList>
    </citation>
    <scope>NUCLEOTIDE SEQUENCE [LARGE SCALE GENOMIC DNA]</scope>
    <source>
        <strain evidence="3">2013Ark11</strain>
    </source>
</reference>
<evidence type="ECO:0000313" key="3">
    <source>
        <dbReference type="Proteomes" id="UP000198651"/>
    </source>
</evidence>
<proteinExistence type="predicted"/>
<dbReference type="Proteomes" id="UP000198651">
    <property type="component" value="Chromosome I"/>
</dbReference>
<dbReference type="AlphaFoldDB" id="A0A0S4M223"/>
<feature type="compositionally biased region" description="Polar residues" evidence="1">
    <location>
        <begin position="25"/>
        <end position="40"/>
    </location>
</feature>